<organism evidence="2 3">
    <name type="scientific">Kitasatospora viridis</name>
    <dbReference type="NCBI Taxonomy" id="281105"/>
    <lineage>
        <taxon>Bacteria</taxon>
        <taxon>Bacillati</taxon>
        <taxon>Actinomycetota</taxon>
        <taxon>Actinomycetes</taxon>
        <taxon>Kitasatosporales</taxon>
        <taxon>Streptomycetaceae</taxon>
        <taxon>Kitasatospora</taxon>
    </lineage>
</organism>
<name>A0A561UQ51_9ACTN</name>
<protein>
    <submittedName>
        <fullName evidence="2">Uncharacterized protein</fullName>
    </submittedName>
</protein>
<dbReference type="OrthoDB" id="4332246at2"/>
<sequence length="66" mass="6902">MRRFTTLALCATTLLLAGAGTASATNYPAPSKQEHLYTIPVGAVTDLGDLTKVSLLGQDFAHLLGQ</sequence>
<feature type="signal peptide" evidence="1">
    <location>
        <begin position="1"/>
        <end position="24"/>
    </location>
</feature>
<keyword evidence="3" id="KW-1185">Reference proteome</keyword>
<keyword evidence="1" id="KW-0732">Signal</keyword>
<comment type="caution">
    <text evidence="2">The sequence shown here is derived from an EMBL/GenBank/DDBJ whole genome shotgun (WGS) entry which is preliminary data.</text>
</comment>
<dbReference type="EMBL" id="VIWT01000001">
    <property type="protein sequence ID" value="TWG01485.1"/>
    <property type="molecule type" value="Genomic_DNA"/>
</dbReference>
<dbReference type="RefSeq" id="WP_145907827.1">
    <property type="nucleotide sequence ID" value="NZ_BAAAMZ010000007.1"/>
</dbReference>
<accession>A0A561UQ51</accession>
<gene>
    <name evidence="2" type="ORF">FHX73_115386</name>
</gene>
<reference evidence="2 3" key="1">
    <citation type="submission" date="2019-06" db="EMBL/GenBank/DDBJ databases">
        <title>Sequencing the genomes of 1000 actinobacteria strains.</title>
        <authorList>
            <person name="Klenk H.-P."/>
        </authorList>
    </citation>
    <scope>NUCLEOTIDE SEQUENCE [LARGE SCALE GENOMIC DNA]</scope>
    <source>
        <strain evidence="2 3">DSM 44826</strain>
    </source>
</reference>
<proteinExistence type="predicted"/>
<feature type="chain" id="PRO_5021897970" evidence="1">
    <location>
        <begin position="25"/>
        <end position="66"/>
    </location>
</feature>
<evidence type="ECO:0000313" key="3">
    <source>
        <dbReference type="Proteomes" id="UP000317940"/>
    </source>
</evidence>
<evidence type="ECO:0000313" key="2">
    <source>
        <dbReference type="EMBL" id="TWG01485.1"/>
    </source>
</evidence>
<dbReference type="AlphaFoldDB" id="A0A561UQ51"/>
<evidence type="ECO:0000256" key="1">
    <source>
        <dbReference type="SAM" id="SignalP"/>
    </source>
</evidence>
<dbReference type="Proteomes" id="UP000317940">
    <property type="component" value="Unassembled WGS sequence"/>
</dbReference>